<name>A0A7C3LWC7_9BACT</name>
<dbReference type="InterPro" id="IPR016450">
    <property type="entry name" value="UCP005522"/>
</dbReference>
<sequence length="477" mass="53674">MDPERYDVGAFYDELMKGPGIPRPETRLLFELLESLPDGELENFQKAAEAALYRMGVTFTVYGDSQGVEKILPFDIIPRVIGAREWSNIEKGLKQRIQAINFFLEDLYSGQKILQDGIVPKELIFSSPGFRPQCLGVKVPRGIWCHVTGSDLVRDGKGEFLVLEDNVRCPSGVSYVIENRHVLKRTFGKVFETSRIRSVDDYPLRLLETLEYLAPEGTESPTVVLLTPGVYNSAYFEHSFLAQQMGVELVEGSDLTVLDGRVVMRTTQGPKRVDVIYRRIDDDFLDPLVFRSDSLLGIPGIMDVYRAGRVALANAPGTGVADDKAIYAYIPQIIDYYMKEEPILKNVPTWLCHNKKDREYVIENISRLVVKATNESGGYGMLIGPSSTKAEQADFRERIRKNPRNYIAQETLSLSRSPVLVQDHLEGRHVDLRPYNLFGKEVYVMPGGLTRVALRKNSLVVNSSQGGGTKDTWVLKD</sequence>
<dbReference type="Gene3D" id="3.30.1490.270">
    <property type="match status" value="1"/>
</dbReference>
<dbReference type="Gene3D" id="3.40.50.11290">
    <property type="match status" value="1"/>
</dbReference>
<accession>A0A7C3LWC7</accession>
<reference evidence="2" key="1">
    <citation type="journal article" date="2020" name="mSystems">
        <title>Genome- and Community-Level Interaction Insights into Carbon Utilization and Element Cycling Functions of Hydrothermarchaeota in Hydrothermal Sediment.</title>
        <authorList>
            <person name="Zhou Z."/>
            <person name="Liu Y."/>
            <person name="Xu W."/>
            <person name="Pan J."/>
            <person name="Luo Z.H."/>
            <person name="Li M."/>
        </authorList>
    </citation>
    <scope>NUCLEOTIDE SEQUENCE [LARGE SCALE GENOMIC DNA]</scope>
    <source>
        <strain evidence="2">SpSt-902</strain>
    </source>
</reference>
<dbReference type="PANTHER" id="PTHR34595">
    <property type="entry name" value="BLR5612 PROTEIN"/>
    <property type="match status" value="1"/>
</dbReference>
<dbReference type="PIRSF" id="PIRSF005522">
    <property type="entry name" value="UCP005522"/>
    <property type="match status" value="1"/>
</dbReference>
<dbReference type="InterPro" id="IPR025841">
    <property type="entry name" value="CP_ATPgrasp_2"/>
</dbReference>
<feature type="domain" description="Circularly permuted ATP-grasp type 2" evidence="1">
    <location>
        <begin position="78"/>
        <end position="453"/>
    </location>
</feature>
<protein>
    <submittedName>
        <fullName evidence="2">Circularly permuted type 2 ATP-grasp protein</fullName>
    </submittedName>
</protein>
<proteinExistence type="predicted"/>
<dbReference type="EMBL" id="DTMM01000200">
    <property type="protein sequence ID" value="HFT94123.1"/>
    <property type="molecule type" value="Genomic_DNA"/>
</dbReference>
<evidence type="ECO:0000313" key="2">
    <source>
        <dbReference type="EMBL" id="HFT94123.1"/>
    </source>
</evidence>
<organism evidence="2">
    <name type="scientific">Leptospirillum ferriphilum</name>
    <dbReference type="NCBI Taxonomy" id="178606"/>
    <lineage>
        <taxon>Bacteria</taxon>
        <taxon>Pseudomonadati</taxon>
        <taxon>Nitrospirota</taxon>
        <taxon>Nitrospiria</taxon>
        <taxon>Nitrospirales</taxon>
        <taxon>Nitrospiraceae</taxon>
        <taxon>Leptospirillum</taxon>
    </lineage>
</organism>
<dbReference type="SUPFAM" id="SSF56059">
    <property type="entry name" value="Glutathione synthetase ATP-binding domain-like"/>
    <property type="match status" value="1"/>
</dbReference>
<dbReference type="Pfam" id="PF14403">
    <property type="entry name" value="CP_ATPgrasp_2"/>
    <property type="match status" value="1"/>
</dbReference>
<evidence type="ECO:0000259" key="1">
    <source>
        <dbReference type="Pfam" id="PF14403"/>
    </source>
</evidence>
<comment type="caution">
    <text evidence="2">The sequence shown here is derived from an EMBL/GenBank/DDBJ whole genome shotgun (WGS) entry which is preliminary data.</text>
</comment>
<dbReference type="PANTHER" id="PTHR34595:SF7">
    <property type="entry name" value="SLL1039 PROTEIN"/>
    <property type="match status" value="1"/>
</dbReference>
<dbReference type="InterPro" id="IPR051680">
    <property type="entry name" value="ATP-dep_Glu-Cys_Ligase-2"/>
</dbReference>
<gene>
    <name evidence="2" type="ORF">ENX03_09385</name>
</gene>
<dbReference type="AlphaFoldDB" id="A0A7C3LWC7"/>